<name>A0A2R8BCT0_9RHOB</name>
<gene>
    <name evidence="1" type="ORF">ASD8599_01571</name>
</gene>
<reference evidence="1 2" key="1">
    <citation type="submission" date="2018-03" db="EMBL/GenBank/DDBJ databases">
        <authorList>
            <person name="Keele B.F."/>
        </authorList>
    </citation>
    <scope>NUCLEOTIDE SEQUENCE [LARGE SCALE GENOMIC DNA]</scope>
    <source>
        <strain evidence="1 2">CECT 8599</strain>
    </source>
</reference>
<dbReference type="Proteomes" id="UP000244880">
    <property type="component" value="Unassembled WGS sequence"/>
</dbReference>
<proteinExistence type="predicted"/>
<dbReference type="AlphaFoldDB" id="A0A2R8BCT0"/>
<organism evidence="1 2">
    <name type="scientific">Ascidiaceihabitans donghaensis</name>
    <dbReference type="NCBI Taxonomy" id="1510460"/>
    <lineage>
        <taxon>Bacteria</taxon>
        <taxon>Pseudomonadati</taxon>
        <taxon>Pseudomonadota</taxon>
        <taxon>Alphaproteobacteria</taxon>
        <taxon>Rhodobacterales</taxon>
        <taxon>Paracoccaceae</taxon>
        <taxon>Ascidiaceihabitans</taxon>
    </lineage>
</organism>
<keyword evidence="2" id="KW-1185">Reference proteome</keyword>
<evidence type="ECO:0000313" key="2">
    <source>
        <dbReference type="Proteomes" id="UP000244880"/>
    </source>
</evidence>
<sequence length="66" mass="6745">MAPWVLDVVGVVDVGTVPVAGGGGLGEQAAEAVGFRGLLADVEVIELQSAFDVGELDFCGFGYRAF</sequence>
<protein>
    <submittedName>
        <fullName evidence="1">Uncharacterized protein</fullName>
    </submittedName>
</protein>
<accession>A0A2R8BCT0</accession>
<evidence type="ECO:0000313" key="1">
    <source>
        <dbReference type="EMBL" id="SPH20830.1"/>
    </source>
</evidence>
<dbReference type="EMBL" id="OMOR01000001">
    <property type="protein sequence ID" value="SPH20830.1"/>
    <property type="molecule type" value="Genomic_DNA"/>
</dbReference>